<organism evidence="1 2">
    <name type="scientific">Persea americana</name>
    <name type="common">Avocado</name>
    <dbReference type="NCBI Taxonomy" id="3435"/>
    <lineage>
        <taxon>Eukaryota</taxon>
        <taxon>Viridiplantae</taxon>
        <taxon>Streptophyta</taxon>
        <taxon>Embryophyta</taxon>
        <taxon>Tracheophyta</taxon>
        <taxon>Spermatophyta</taxon>
        <taxon>Magnoliopsida</taxon>
        <taxon>Magnoliidae</taxon>
        <taxon>Laurales</taxon>
        <taxon>Lauraceae</taxon>
        <taxon>Persea</taxon>
    </lineage>
</organism>
<proteinExistence type="predicted"/>
<gene>
    <name evidence="1" type="ORF">MRB53_017875</name>
</gene>
<name>A0ACC2M768_PERAE</name>
<reference evidence="1 2" key="1">
    <citation type="journal article" date="2022" name="Hortic Res">
        <title>A haplotype resolved chromosomal level avocado genome allows analysis of novel avocado genes.</title>
        <authorList>
            <person name="Nath O."/>
            <person name="Fletcher S.J."/>
            <person name="Hayward A."/>
            <person name="Shaw L.M."/>
            <person name="Masouleh A.K."/>
            <person name="Furtado A."/>
            <person name="Henry R.J."/>
            <person name="Mitter N."/>
        </authorList>
    </citation>
    <scope>NUCLEOTIDE SEQUENCE [LARGE SCALE GENOMIC DNA]</scope>
    <source>
        <strain evidence="2">cv. Hass</strain>
    </source>
</reference>
<sequence length="967" mass="109884">MAEKLVEMVLEKAVDVALGNLFEPLFESIFCFLKSFKPINDFEEQLQKLQRTHLKIQALLQDSDSNHPNNPSHLSTFLGDLRDISYDIEDVLDEAEAEKLKLRAQTRTPSRKRKRVCDSSPPSHFSDRNSPSPDDSGHLNVPHRIKLDIIGKIAEIRERLSEIAKDRDELSLGEVTGDRGIESGVVEKALPLQTSSVTSEFSVFGRDPDREHVIELLVSEGGDSLCVVPIVGKGGLGKTTLARCIYNDKRVIKRFRLRAWVTMSVDFDLCRVCREIMESATGRRCELENLDPLQVRVKRILTSKRFLLVLDDVWSESSLDWERLRAQMKDAVKGSRIIVTTRSENIANIMGTVPAYALKGLSDADCWSVFKQQAFGVRGSSPQLEEIGKKIVKKCNGLPLAAKTLGSLLQCKLDEGDWYDILNSEIWDSTEDMGGVLPALRLSYHCLPSHLKRCFGYCSIFPKGYEFEKEELLLLWMAEGFLQPKRWRQLEDIGRGYFDDLLQRSFFELSNDNQCRYKMHDLIHDLAQSVLGEVCCRIEDDGSHNISERVRHSSMICEKKPKNFEELKALEKLRTFLSLRKYGQKTHINWDPFALLPELRYVRVLDLTYSNIKVLPNSVGTLKHLRYLNLSSTPIQKLPESICALYNLQTLKLSDCRNLSELPKDTRNLISLRHLTMFPLTSMPPGIGKLSCLQTLPIFTVGIGSGCGIGQLKDLKELRGSLSIFRLYNVRDVEEAKKAKLEDKQRLHELKLEWGQPSNGKRDGVNSIDMEVLEGLRPHERLKHLEIREFGSAQFPRWLGDSLLSNLVTLRLYFCRSCETLPPLGQLPSLKFLFIDGMCGVKYVDRSFFGNGNVKGFPSLEMLELNYLPNIQHLPAIEEGEFPCLRELQISNCRQLIELPHLCFLAALGELNISHCDNLASLPERGLPAMLNLLKIKQCPLLTAGRVKEGGEDWEKIQHIPNKEIDS</sequence>
<evidence type="ECO:0000313" key="2">
    <source>
        <dbReference type="Proteomes" id="UP001234297"/>
    </source>
</evidence>
<comment type="caution">
    <text evidence="1">The sequence shown here is derived from an EMBL/GenBank/DDBJ whole genome shotgun (WGS) entry which is preliminary data.</text>
</comment>
<protein>
    <submittedName>
        <fullName evidence="1">Uncharacterized protein</fullName>
    </submittedName>
</protein>
<accession>A0ACC2M768</accession>
<evidence type="ECO:0000313" key="1">
    <source>
        <dbReference type="EMBL" id="KAJ8641181.1"/>
    </source>
</evidence>
<dbReference type="EMBL" id="CM056813">
    <property type="protein sequence ID" value="KAJ8641181.1"/>
    <property type="molecule type" value="Genomic_DNA"/>
</dbReference>
<dbReference type="Proteomes" id="UP001234297">
    <property type="component" value="Chromosome 5"/>
</dbReference>
<keyword evidence="2" id="KW-1185">Reference proteome</keyword>